<dbReference type="OrthoDB" id="3482717at2"/>
<feature type="signal peptide" evidence="1">
    <location>
        <begin position="1"/>
        <end position="28"/>
    </location>
</feature>
<dbReference type="GO" id="GO:0008237">
    <property type="term" value="F:metallopeptidase activity"/>
    <property type="evidence" value="ECO:0007669"/>
    <property type="project" value="InterPro"/>
</dbReference>
<dbReference type="Proteomes" id="UP000272400">
    <property type="component" value="Unassembled WGS sequence"/>
</dbReference>
<dbReference type="AlphaFoldDB" id="A0A3N1CWL0"/>
<dbReference type="InterPro" id="IPR024079">
    <property type="entry name" value="MetalloPept_cat_dom_sf"/>
</dbReference>
<feature type="chain" id="PRO_5018126429" description="Matrixin" evidence="1">
    <location>
        <begin position="29"/>
        <end position="198"/>
    </location>
</feature>
<protein>
    <recommendedName>
        <fullName evidence="4">Matrixin</fullName>
    </recommendedName>
</protein>
<evidence type="ECO:0000256" key="1">
    <source>
        <dbReference type="SAM" id="SignalP"/>
    </source>
</evidence>
<dbReference type="SUPFAM" id="SSF55486">
    <property type="entry name" value="Metalloproteases ('zincins'), catalytic domain"/>
    <property type="match status" value="1"/>
</dbReference>
<keyword evidence="1" id="KW-0732">Signal</keyword>
<keyword evidence="3" id="KW-1185">Reference proteome</keyword>
<organism evidence="2 3">
    <name type="scientific">Actinocorallia herbida</name>
    <dbReference type="NCBI Taxonomy" id="58109"/>
    <lineage>
        <taxon>Bacteria</taxon>
        <taxon>Bacillati</taxon>
        <taxon>Actinomycetota</taxon>
        <taxon>Actinomycetes</taxon>
        <taxon>Streptosporangiales</taxon>
        <taxon>Thermomonosporaceae</taxon>
        <taxon>Actinocorallia</taxon>
    </lineage>
</organism>
<sequence length="198" mass="21460">MRTSPLAVLLVLVAMVSAALTAALPASANTFGFYAWHPTWCCPKTDNRDVYWNGSTLTSAMITGADYGMANLDYQTDLRIGGYDSPAGTHTDIVMFDAYYTDYWGKDWDGSSTGVNITASTKCVRVLAQVGGEYLCDRAEIRFDLADMTTVAKRQHTACHEVGHAIGLGHTGLTSCMKQASSTKVYSSHDRGHVNGAW</sequence>
<accession>A0A3N1CWL0</accession>
<dbReference type="Gene3D" id="3.40.390.10">
    <property type="entry name" value="Collagenase (Catalytic Domain)"/>
    <property type="match status" value="1"/>
</dbReference>
<gene>
    <name evidence="2" type="ORF">EDD29_3218</name>
</gene>
<dbReference type="EMBL" id="RJKE01000001">
    <property type="protein sequence ID" value="ROO85671.1"/>
    <property type="molecule type" value="Genomic_DNA"/>
</dbReference>
<comment type="caution">
    <text evidence="2">The sequence shown here is derived from an EMBL/GenBank/DDBJ whole genome shotgun (WGS) entry which is preliminary data.</text>
</comment>
<evidence type="ECO:0000313" key="2">
    <source>
        <dbReference type="EMBL" id="ROO85671.1"/>
    </source>
</evidence>
<name>A0A3N1CWL0_9ACTN</name>
<reference evidence="2 3" key="1">
    <citation type="submission" date="2018-11" db="EMBL/GenBank/DDBJ databases">
        <title>Sequencing the genomes of 1000 actinobacteria strains.</title>
        <authorList>
            <person name="Klenk H.-P."/>
        </authorList>
    </citation>
    <scope>NUCLEOTIDE SEQUENCE [LARGE SCALE GENOMIC DNA]</scope>
    <source>
        <strain evidence="2 3">DSM 44254</strain>
    </source>
</reference>
<evidence type="ECO:0000313" key="3">
    <source>
        <dbReference type="Proteomes" id="UP000272400"/>
    </source>
</evidence>
<evidence type="ECO:0008006" key="4">
    <source>
        <dbReference type="Google" id="ProtNLM"/>
    </source>
</evidence>
<proteinExistence type="predicted"/>
<dbReference type="RefSeq" id="WP_123665155.1">
    <property type="nucleotide sequence ID" value="NZ_RJKE01000001.1"/>
</dbReference>